<reference evidence="1 2" key="1">
    <citation type="journal article" date="2015" name="Nature">
        <title>rRNA introns, odd ribosomes, and small enigmatic genomes across a large radiation of phyla.</title>
        <authorList>
            <person name="Brown C.T."/>
            <person name="Hug L.A."/>
            <person name="Thomas B.C."/>
            <person name="Sharon I."/>
            <person name="Castelle C.J."/>
            <person name="Singh A."/>
            <person name="Wilkins M.J."/>
            <person name="Williams K.H."/>
            <person name="Banfield J.F."/>
        </authorList>
    </citation>
    <scope>NUCLEOTIDE SEQUENCE [LARGE SCALE GENOMIC DNA]</scope>
</reference>
<dbReference type="EMBL" id="LCNU01000008">
    <property type="protein sequence ID" value="KKU64439.1"/>
    <property type="molecule type" value="Genomic_DNA"/>
</dbReference>
<proteinExistence type="predicted"/>
<dbReference type="AlphaFoldDB" id="A0A0G1S4K2"/>
<organism evidence="1 2">
    <name type="scientific">Candidatus Amesbacteria bacterium GW2011_GWC1_47_15</name>
    <dbReference type="NCBI Taxonomy" id="1618364"/>
    <lineage>
        <taxon>Bacteria</taxon>
        <taxon>Candidatus Amesiibacteriota</taxon>
    </lineage>
</organism>
<comment type="caution">
    <text evidence="1">The sequence shown here is derived from an EMBL/GenBank/DDBJ whole genome shotgun (WGS) entry which is preliminary data.</text>
</comment>
<sequence length="79" mass="9191">MAKENFLNLYLGRIRRRATINLKAEKEGIGSAGDILNRLFEMNAEAEGRKPDIRKINRQKRLDRQAALLKKIMENPRLN</sequence>
<dbReference type="STRING" id="1618364.UX86_C0008G0011"/>
<gene>
    <name evidence="1" type="ORF">UX86_C0008G0011</name>
</gene>
<accession>A0A0G1S4K2</accession>
<protein>
    <submittedName>
        <fullName evidence="1">Uncharacterized protein</fullName>
    </submittedName>
</protein>
<dbReference type="Proteomes" id="UP000034502">
    <property type="component" value="Unassembled WGS sequence"/>
</dbReference>
<name>A0A0G1S4K2_9BACT</name>
<evidence type="ECO:0000313" key="1">
    <source>
        <dbReference type="EMBL" id="KKU64439.1"/>
    </source>
</evidence>
<evidence type="ECO:0000313" key="2">
    <source>
        <dbReference type="Proteomes" id="UP000034502"/>
    </source>
</evidence>